<reference evidence="5" key="1">
    <citation type="submission" date="2022-12" db="EMBL/GenBank/DDBJ databases">
        <authorList>
            <person name="Krivoruchko A.V."/>
            <person name="Elkin A."/>
        </authorList>
    </citation>
    <scope>NUCLEOTIDE SEQUENCE</scope>
    <source>
        <strain evidence="5">IEGM 1391</strain>
    </source>
</reference>
<dbReference type="Pfam" id="PF06445">
    <property type="entry name" value="GyrI-like"/>
    <property type="match status" value="1"/>
</dbReference>
<dbReference type="SUPFAM" id="SSF46689">
    <property type="entry name" value="Homeodomain-like"/>
    <property type="match status" value="2"/>
</dbReference>
<evidence type="ECO:0000256" key="3">
    <source>
        <dbReference type="ARBA" id="ARBA00023163"/>
    </source>
</evidence>
<dbReference type="InterPro" id="IPR018060">
    <property type="entry name" value="HTH_AraC"/>
</dbReference>
<evidence type="ECO:0000256" key="1">
    <source>
        <dbReference type="ARBA" id="ARBA00023015"/>
    </source>
</evidence>
<sequence length="289" mass="32424">MLERWNAALDYIEDNLDHEIDTTELARIALTSEYHFRRVFSALAGIPLSLYIRQRRMTLAAAEILDGQGVLDVATKYGYSADAFTRAFRDLHGVTPSQARRPGAILRSRQAVTFHLTIEGRSTMRYRITELPPFHIVGKTTRIPLRFSGENTAMTEFHRSLAPGTGDRLRELADLPELPEILFVSDGFEPQREDGSLFDYYFAVATTSTAPPEWNTLAVPASTWAVFEAHSDTALAPVLQKLWADAFGEWFPSNPYEAIPGPEILTVTENSPDWSSGAGELWIPVRRSH</sequence>
<proteinExistence type="predicted"/>
<dbReference type="EMBL" id="JAPWIJ010000001">
    <property type="protein sequence ID" value="MCZ4517205.1"/>
    <property type="molecule type" value="Genomic_DNA"/>
</dbReference>
<evidence type="ECO:0000313" key="5">
    <source>
        <dbReference type="EMBL" id="MCZ4517205.1"/>
    </source>
</evidence>
<keyword evidence="2" id="KW-0238">DNA-binding</keyword>
<dbReference type="PANTHER" id="PTHR47504:SF5">
    <property type="entry name" value="RIGHT ORIGIN-BINDING PROTEIN"/>
    <property type="match status" value="1"/>
</dbReference>
<dbReference type="SMART" id="SM00342">
    <property type="entry name" value="HTH_ARAC"/>
    <property type="match status" value="1"/>
</dbReference>
<dbReference type="SMART" id="SM00871">
    <property type="entry name" value="AraC_E_bind"/>
    <property type="match status" value="1"/>
</dbReference>
<dbReference type="PROSITE" id="PS00041">
    <property type="entry name" value="HTH_ARAC_FAMILY_1"/>
    <property type="match status" value="1"/>
</dbReference>
<comment type="caution">
    <text evidence="5">The sequence shown here is derived from an EMBL/GenBank/DDBJ whole genome shotgun (WGS) entry which is preliminary data.</text>
</comment>
<dbReference type="PANTHER" id="PTHR47504">
    <property type="entry name" value="RIGHT ORIGIN-BINDING PROTEIN"/>
    <property type="match status" value="1"/>
</dbReference>
<feature type="domain" description="HTH araC/xylS-type" evidence="4">
    <location>
        <begin position="6"/>
        <end position="102"/>
    </location>
</feature>
<dbReference type="Proteomes" id="UP001081071">
    <property type="component" value="Unassembled WGS sequence"/>
</dbReference>
<gene>
    <name evidence="5" type="ORF">O4220_01660</name>
</gene>
<dbReference type="Gene3D" id="1.10.10.60">
    <property type="entry name" value="Homeodomain-like"/>
    <property type="match status" value="2"/>
</dbReference>
<evidence type="ECO:0000313" key="6">
    <source>
        <dbReference type="Proteomes" id="UP001081071"/>
    </source>
</evidence>
<dbReference type="InterPro" id="IPR029442">
    <property type="entry name" value="GyrI-like"/>
</dbReference>
<evidence type="ECO:0000259" key="4">
    <source>
        <dbReference type="PROSITE" id="PS01124"/>
    </source>
</evidence>
<accession>A0ABT4MAW4</accession>
<keyword evidence="6" id="KW-1185">Reference proteome</keyword>
<keyword evidence="1" id="KW-0805">Transcription regulation</keyword>
<dbReference type="InterPro" id="IPR018062">
    <property type="entry name" value="HTH_AraC-typ_CS"/>
</dbReference>
<dbReference type="PROSITE" id="PS01124">
    <property type="entry name" value="HTH_ARAC_FAMILY_2"/>
    <property type="match status" value="1"/>
</dbReference>
<dbReference type="InterPro" id="IPR011256">
    <property type="entry name" value="Reg_factor_effector_dom_sf"/>
</dbReference>
<dbReference type="InterPro" id="IPR010499">
    <property type="entry name" value="AraC_E-bd"/>
</dbReference>
<evidence type="ECO:0000256" key="2">
    <source>
        <dbReference type="ARBA" id="ARBA00023125"/>
    </source>
</evidence>
<organism evidence="5 6">
    <name type="scientific">Rhodococcus ruber</name>
    <dbReference type="NCBI Taxonomy" id="1830"/>
    <lineage>
        <taxon>Bacteria</taxon>
        <taxon>Bacillati</taxon>
        <taxon>Actinomycetota</taxon>
        <taxon>Actinomycetes</taxon>
        <taxon>Mycobacteriales</taxon>
        <taxon>Nocardiaceae</taxon>
        <taxon>Rhodococcus</taxon>
    </lineage>
</organism>
<dbReference type="SUPFAM" id="SSF55136">
    <property type="entry name" value="Probable bacterial effector-binding domain"/>
    <property type="match status" value="1"/>
</dbReference>
<dbReference type="InterPro" id="IPR009057">
    <property type="entry name" value="Homeodomain-like_sf"/>
</dbReference>
<dbReference type="Gene3D" id="3.20.80.10">
    <property type="entry name" value="Regulatory factor, effector binding domain"/>
    <property type="match status" value="1"/>
</dbReference>
<name>A0ABT4MAW4_9NOCA</name>
<dbReference type="InterPro" id="IPR050959">
    <property type="entry name" value="MarA-like"/>
</dbReference>
<dbReference type="RefSeq" id="WP_269601811.1">
    <property type="nucleotide sequence ID" value="NZ_JAPWIJ010000001.1"/>
</dbReference>
<protein>
    <submittedName>
        <fullName evidence="5">AraC family transcriptional regulator</fullName>
    </submittedName>
</protein>
<dbReference type="Pfam" id="PF12833">
    <property type="entry name" value="HTH_18"/>
    <property type="match status" value="1"/>
</dbReference>
<keyword evidence="3" id="KW-0804">Transcription</keyword>